<evidence type="ECO:0000256" key="1">
    <source>
        <dbReference type="ARBA" id="ARBA00022450"/>
    </source>
</evidence>
<dbReference type="SMART" id="SM00823">
    <property type="entry name" value="PKS_PP"/>
    <property type="match status" value="1"/>
</dbReference>
<dbReference type="InterPro" id="IPR042099">
    <property type="entry name" value="ANL_N_sf"/>
</dbReference>
<dbReference type="RefSeq" id="WP_237381651.1">
    <property type="nucleotide sequence ID" value="NZ_CP071793.1"/>
</dbReference>
<proteinExistence type="predicted"/>
<keyword evidence="2" id="KW-0597">Phosphoprotein</keyword>
<accession>A0A8A4TPQ0</accession>
<dbReference type="InterPro" id="IPR020806">
    <property type="entry name" value="PKS_PP-bd"/>
</dbReference>
<dbReference type="InterPro" id="IPR000873">
    <property type="entry name" value="AMP-dep_synth/lig_dom"/>
</dbReference>
<dbReference type="InterPro" id="IPR020845">
    <property type="entry name" value="AMP-binding_CS"/>
</dbReference>
<dbReference type="Gene3D" id="3.40.50.720">
    <property type="entry name" value="NAD(P)-binding Rossmann-like Domain"/>
    <property type="match status" value="1"/>
</dbReference>
<dbReference type="SUPFAM" id="SSF51735">
    <property type="entry name" value="NAD(P)-binding Rossmann-fold domains"/>
    <property type="match status" value="1"/>
</dbReference>
<dbReference type="PANTHER" id="PTHR44845:SF6">
    <property type="entry name" value="BETA-ALANINE-ACTIVATING ENZYME"/>
    <property type="match status" value="1"/>
</dbReference>
<evidence type="ECO:0000256" key="2">
    <source>
        <dbReference type="ARBA" id="ARBA00022553"/>
    </source>
</evidence>
<organism evidence="5 6">
    <name type="scientific">Sulfidibacter corallicola</name>
    <dbReference type="NCBI Taxonomy" id="2818388"/>
    <lineage>
        <taxon>Bacteria</taxon>
        <taxon>Pseudomonadati</taxon>
        <taxon>Acidobacteriota</taxon>
        <taxon>Holophagae</taxon>
        <taxon>Acanthopleuribacterales</taxon>
        <taxon>Acanthopleuribacteraceae</taxon>
        <taxon>Sulfidibacter</taxon>
    </lineage>
</organism>
<dbReference type="NCBIfam" id="TIGR01733">
    <property type="entry name" value="AA-adenyl-dom"/>
    <property type="match status" value="1"/>
</dbReference>
<dbReference type="Gene3D" id="1.10.1200.10">
    <property type="entry name" value="ACP-like"/>
    <property type="match status" value="1"/>
</dbReference>
<feature type="region of interest" description="Disordered" evidence="3">
    <location>
        <begin position="1007"/>
        <end position="1029"/>
    </location>
</feature>
<dbReference type="InterPro" id="IPR036736">
    <property type="entry name" value="ACP-like_sf"/>
</dbReference>
<dbReference type="KEGG" id="scor:J3U87_03560"/>
<dbReference type="Pfam" id="PF07993">
    <property type="entry name" value="NAD_binding_4"/>
    <property type="match status" value="1"/>
</dbReference>
<reference evidence="5" key="1">
    <citation type="submission" date="2021-03" db="EMBL/GenBank/DDBJ databases">
        <title>Acanthopleuribacteraceae sp. M133.</title>
        <authorList>
            <person name="Wang G."/>
        </authorList>
    </citation>
    <scope>NUCLEOTIDE SEQUENCE</scope>
    <source>
        <strain evidence="5">M133</strain>
    </source>
</reference>
<keyword evidence="1" id="KW-0596">Phosphopantetheine</keyword>
<evidence type="ECO:0000256" key="3">
    <source>
        <dbReference type="SAM" id="MobiDB-lite"/>
    </source>
</evidence>
<dbReference type="Proteomes" id="UP000663929">
    <property type="component" value="Chromosome"/>
</dbReference>
<dbReference type="PROSITE" id="PS00455">
    <property type="entry name" value="AMP_BINDING"/>
    <property type="match status" value="1"/>
</dbReference>
<dbReference type="PANTHER" id="PTHR44845">
    <property type="entry name" value="CARRIER DOMAIN-CONTAINING PROTEIN"/>
    <property type="match status" value="1"/>
</dbReference>
<dbReference type="Pfam" id="PF00550">
    <property type="entry name" value="PP-binding"/>
    <property type="match status" value="1"/>
</dbReference>
<dbReference type="InterPro" id="IPR006162">
    <property type="entry name" value="Ppantetheine_attach_site"/>
</dbReference>
<dbReference type="Gene3D" id="3.40.50.12780">
    <property type="entry name" value="N-terminal domain of ligase-like"/>
    <property type="match status" value="1"/>
</dbReference>
<dbReference type="CDD" id="cd05930">
    <property type="entry name" value="A_NRPS"/>
    <property type="match status" value="1"/>
</dbReference>
<dbReference type="Gene3D" id="3.30.300.30">
    <property type="match status" value="1"/>
</dbReference>
<name>A0A8A4TPQ0_SULCO</name>
<evidence type="ECO:0000313" key="5">
    <source>
        <dbReference type="EMBL" id="QTD51523.1"/>
    </source>
</evidence>
<dbReference type="InterPro" id="IPR010071">
    <property type="entry name" value="AA_adenyl_dom"/>
</dbReference>
<dbReference type="InterPro" id="IPR009081">
    <property type="entry name" value="PP-bd_ACP"/>
</dbReference>
<dbReference type="PROSITE" id="PS00012">
    <property type="entry name" value="PHOSPHOPANTETHEINE"/>
    <property type="match status" value="1"/>
</dbReference>
<dbReference type="Pfam" id="PF00501">
    <property type="entry name" value="AMP-binding"/>
    <property type="match status" value="1"/>
</dbReference>
<dbReference type="PROSITE" id="PS50075">
    <property type="entry name" value="CARRIER"/>
    <property type="match status" value="1"/>
</dbReference>
<dbReference type="SUPFAM" id="SSF56801">
    <property type="entry name" value="Acetyl-CoA synthetase-like"/>
    <property type="match status" value="1"/>
</dbReference>
<evidence type="ECO:0000259" key="4">
    <source>
        <dbReference type="PROSITE" id="PS50075"/>
    </source>
</evidence>
<gene>
    <name evidence="5" type="ORF">J3U87_03560</name>
</gene>
<dbReference type="InterPro" id="IPR045851">
    <property type="entry name" value="AMP-bd_C_sf"/>
</dbReference>
<protein>
    <submittedName>
        <fullName evidence="5">Amino acid adenylation domain-containing protein</fullName>
    </submittedName>
</protein>
<dbReference type="InterPro" id="IPR013120">
    <property type="entry name" value="FAR_NAD-bd"/>
</dbReference>
<evidence type="ECO:0000313" key="6">
    <source>
        <dbReference type="Proteomes" id="UP000663929"/>
    </source>
</evidence>
<dbReference type="InterPro" id="IPR025110">
    <property type="entry name" value="AMP-bd_C"/>
</dbReference>
<feature type="domain" description="Carrier" evidence="4">
    <location>
        <begin position="518"/>
        <end position="592"/>
    </location>
</feature>
<dbReference type="GO" id="GO:0031177">
    <property type="term" value="F:phosphopantetheine binding"/>
    <property type="evidence" value="ECO:0007669"/>
    <property type="project" value="InterPro"/>
</dbReference>
<keyword evidence="6" id="KW-1185">Reference proteome</keyword>
<dbReference type="InterPro" id="IPR036291">
    <property type="entry name" value="NAD(P)-bd_dom_sf"/>
</dbReference>
<dbReference type="SUPFAM" id="SSF47336">
    <property type="entry name" value="ACP-like"/>
    <property type="match status" value="1"/>
</dbReference>
<dbReference type="Pfam" id="PF13193">
    <property type="entry name" value="AMP-binding_C"/>
    <property type="match status" value="1"/>
</dbReference>
<feature type="compositionally biased region" description="Basic and acidic residues" evidence="3">
    <location>
        <begin position="1012"/>
        <end position="1029"/>
    </location>
</feature>
<dbReference type="EMBL" id="CP071793">
    <property type="protein sequence ID" value="QTD51523.1"/>
    <property type="molecule type" value="Genomic_DNA"/>
</dbReference>
<sequence>MSQDPPAATGSPPAGHFLARYGAIARRLADRPALVLCGKVLLSHGELFDAARDLGFRLRREGATPEDVVALDMGRCPNFVIAMLGCWFAEAAFLPLDPNWPEQRRQTVLQDARPRLLLRTEGAPGELSSLAIRRASDPEPRNNTRHTPQVARAFSDDGLAYLIYTSGTTGRPKGVEVCHRGIVPMLEAQIEAFRMSAESRLLWLLSPAFDASVSDIGCSLLSGAALHIEPRARLTPGPGLPTWLATHGITHVDLPPALLPFLPTSRLPATLRTVVIGGEICAEEVIRAWSSRLRLVNVYGPTEATVCTGLTVCDASWNRALIGLPFPHNHYRVSREGGEPCSPGEMGELWIAGPQLARGYRNAPNLTERRFITHDGTRWYRTGDLVRELEGGNFEFLGRRDRQLKLRGRLIAPEEIESQLSKHPNVSRAAVIRSGQDADAVLIAFVVCKDGCDGDELTRFAEERLPHWMVPATFIQRESLPETASGKTDLTRLADMVHADRVEPAPRLDRNDEEKPDRCPAKLEATIDELWHHVLGKSGFAGSDDFFEMGGDSLAALRLSFAARSRGLALPASAIWTHPTMASQVAYLASASQRETSDHDYCEVTDLERDVRQILSTLPPPEPRFTGPNPAQNTRVLLTGATGFFGLPLLRRLLTHSSRHITVLVRGSDRDAARERICGLLGTDVAPAAARMQSRLTVIYGDLTRPKLGLSPMDWRTLGERIDTICHLGASLSGTAHYHALRETNVVGTAHAMELCRIGRPKHFFFGGSLIAVSGCRPSPETIDERTPLPKAGRIRGGYAASKWASERLVRLLDHPGRTTVVRLGLLTADPDTGVLTRSDNLAMFLKALHRLGCVPDPLPGLWTDVTPIGTAVRIATELLDRDCLEDCVHIVNRRPVSLADLAHAMRYQGVHLDSVSRNRFTQRLEDMAGRARDQHETQGFDLCLDLCQPDTRHPSAYRLFGSTGVRFSEAATCGALGHPGPLCPKVDRAYLANFLDSLGILRGNRLGTSTRHHETDAQRQRTREERHA</sequence>
<dbReference type="AlphaFoldDB" id="A0A8A4TPQ0"/>